<dbReference type="STRING" id="205917.A0A4Y9Z440"/>
<evidence type="ECO:0000256" key="4">
    <source>
        <dbReference type="SAM" id="MobiDB-lite"/>
    </source>
</evidence>
<dbReference type="InterPro" id="IPR050057">
    <property type="entry name" value="Prokaryotic/Mito_RF"/>
</dbReference>
<reference evidence="6 7" key="1">
    <citation type="submission" date="2019-02" db="EMBL/GenBank/DDBJ databases">
        <title>Genome sequencing of the rare red list fungi Dentipellis fragilis.</title>
        <authorList>
            <person name="Buettner E."/>
            <person name="Kellner H."/>
        </authorList>
    </citation>
    <scope>NUCLEOTIDE SEQUENCE [LARGE SCALE GENOMIC DNA]</scope>
    <source>
        <strain evidence="6 7">DSM 105465</strain>
    </source>
</reference>
<evidence type="ECO:0000256" key="3">
    <source>
        <dbReference type="ARBA" id="ARBA00022917"/>
    </source>
</evidence>
<evidence type="ECO:0000256" key="1">
    <source>
        <dbReference type="ARBA" id="ARBA00010835"/>
    </source>
</evidence>
<evidence type="ECO:0000256" key="2">
    <source>
        <dbReference type="ARBA" id="ARBA00022481"/>
    </source>
</evidence>
<dbReference type="OrthoDB" id="2019491at2759"/>
<sequence>MLSFLRPWLHAQSCLAPTKHATAQCRRASNLKKPAQWEELKKFERLQQVQARLLRVVQKKAELAKAGAEEPDPTGKTHGAKVKNGKPLLEAWARWQHMKEVLNTTLPLLEDPDMRDLAKDESAGIISELTHQLTHVFPSLLTPPSETEELSALLELKSGVGGSESSLFLTDILRMYERFARNKRWHPTVLASNESDNGGMKDAILEVKGEGAYDAFRWESGVHRVQRVPTTESSGRVHTSTVAVVVLPLVEDPPSDGKEDLFDMEDVRIEVMRARGAGGQHVNKTESAVRLTHVPTGITVSMQDERSQHQNKRRAFQVLRARLLDQKLIRDQAVRRAARRDLVRNADRSEKIRTYNYPQDRVTDHRLGKGSMSWDDMFEGDGLQIFVDELKEKNAMDALEDTMKDLESAES</sequence>
<dbReference type="SMART" id="SM00937">
    <property type="entry name" value="PCRF"/>
    <property type="match status" value="1"/>
</dbReference>
<dbReference type="InterPro" id="IPR045853">
    <property type="entry name" value="Pep_chain_release_fac_I_sf"/>
</dbReference>
<dbReference type="Proteomes" id="UP000298327">
    <property type="component" value="Unassembled WGS sequence"/>
</dbReference>
<feature type="region of interest" description="Disordered" evidence="4">
    <location>
        <begin position="63"/>
        <end position="83"/>
    </location>
</feature>
<comment type="similarity">
    <text evidence="1">Belongs to the prokaryotic/mitochondrial release factor family.</text>
</comment>
<accession>A0A4Y9Z440</accession>
<name>A0A4Y9Z440_9AGAM</name>
<keyword evidence="3" id="KW-0648">Protein biosynthesis</keyword>
<evidence type="ECO:0000259" key="5">
    <source>
        <dbReference type="PROSITE" id="PS00745"/>
    </source>
</evidence>
<dbReference type="FunFam" id="3.30.160.20:FF:000004">
    <property type="entry name" value="Peptide chain release factor 1"/>
    <property type="match status" value="1"/>
</dbReference>
<gene>
    <name evidence="6" type="ORF">EVG20_g3672</name>
</gene>
<dbReference type="GO" id="GO:0005739">
    <property type="term" value="C:mitochondrion"/>
    <property type="evidence" value="ECO:0007669"/>
    <property type="project" value="GOC"/>
</dbReference>
<dbReference type="Gene3D" id="3.30.160.20">
    <property type="match status" value="1"/>
</dbReference>
<proteinExistence type="inferred from homology"/>
<dbReference type="SUPFAM" id="SSF75620">
    <property type="entry name" value="Release factor"/>
    <property type="match status" value="1"/>
</dbReference>
<dbReference type="AlphaFoldDB" id="A0A4Y9Z440"/>
<dbReference type="GO" id="GO:0003747">
    <property type="term" value="F:translation release factor activity"/>
    <property type="evidence" value="ECO:0007669"/>
    <property type="project" value="InterPro"/>
</dbReference>
<dbReference type="PANTHER" id="PTHR43804">
    <property type="entry name" value="LD18447P"/>
    <property type="match status" value="1"/>
</dbReference>
<dbReference type="Pfam" id="PF03462">
    <property type="entry name" value="PCRF"/>
    <property type="match status" value="1"/>
</dbReference>
<dbReference type="EMBL" id="SEOQ01000170">
    <property type="protein sequence ID" value="TFY68149.1"/>
    <property type="molecule type" value="Genomic_DNA"/>
</dbReference>
<organism evidence="6 7">
    <name type="scientific">Dentipellis fragilis</name>
    <dbReference type="NCBI Taxonomy" id="205917"/>
    <lineage>
        <taxon>Eukaryota</taxon>
        <taxon>Fungi</taxon>
        <taxon>Dikarya</taxon>
        <taxon>Basidiomycota</taxon>
        <taxon>Agaricomycotina</taxon>
        <taxon>Agaricomycetes</taxon>
        <taxon>Russulales</taxon>
        <taxon>Hericiaceae</taxon>
        <taxon>Dentipellis</taxon>
    </lineage>
</organism>
<keyword evidence="7" id="KW-1185">Reference proteome</keyword>
<evidence type="ECO:0000313" key="6">
    <source>
        <dbReference type="EMBL" id="TFY68149.1"/>
    </source>
</evidence>
<dbReference type="Gene3D" id="3.30.70.1660">
    <property type="match status" value="1"/>
</dbReference>
<dbReference type="GO" id="GO:0032543">
    <property type="term" value="P:mitochondrial translation"/>
    <property type="evidence" value="ECO:0007669"/>
    <property type="project" value="UniProtKB-ARBA"/>
</dbReference>
<dbReference type="PANTHER" id="PTHR43804:SF7">
    <property type="entry name" value="LD18447P"/>
    <property type="match status" value="1"/>
</dbReference>
<dbReference type="Pfam" id="PF00472">
    <property type="entry name" value="RF-1"/>
    <property type="match status" value="1"/>
</dbReference>
<dbReference type="InterPro" id="IPR005139">
    <property type="entry name" value="PCRF"/>
</dbReference>
<dbReference type="PROSITE" id="PS00745">
    <property type="entry name" value="RF_PROK_I"/>
    <property type="match status" value="1"/>
</dbReference>
<dbReference type="InterPro" id="IPR000352">
    <property type="entry name" value="Pep_chain_release_fac_I"/>
</dbReference>
<protein>
    <recommendedName>
        <fullName evidence="5">Prokaryotic-type class I peptide chain release factors domain-containing protein</fullName>
    </recommendedName>
</protein>
<comment type="caution">
    <text evidence="6">The sequence shown here is derived from an EMBL/GenBank/DDBJ whole genome shotgun (WGS) entry which is preliminary data.</text>
</comment>
<keyword evidence="2" id="KW-0488">Methylation</keyword>
<feature type="domain" description="Prokaryotic-type class I peptide chain release factors" evidence="5">
    <location>
        <begin position="273"/>
        <end position="289"/>
    </location>
</feature>
<evidence type="ECO:0000313" key="7">
    <source>
        <dbReference type="Proteomes" id="UP000298327"/>
    </source>
</evidence>